<evidence type="ECO:0000313" key="2">
    <source>
        <dbReference type="Proteomes" id="UP000708208"/>
    </source>
</evidence>
<comment type="caution">
    <text evidence="1">The sequence shown here is derived from an EMBL/GenBank/DDBJ whole genome shotgun (WGS) entry which is preliminary data.</text>
</comment>
<gene>
    <name evidence="1" type="ORF">AFUS01_LOCUS1776</name>
</gene>
<protein>
    <submittedName>
        <fullName evidence="1">Uncharacterized protein</fullName>
    </submittedName>
</protein>
<dbReference type="Proteomes" id="UP000708208">
    <property type="component" value="Unassembled WGS sequence"/>
</dbReference>
<dbReference type="AlphaFoldDB" id="A0A8J2NRJ9"/>
<evidence type="ECO:0000313" key="1">
    <source>
        <dbReference type="EMBL" id="CAG7667426.1"/>
    </source>
</evidence>
<dbReference type="EMBL" id="CAJVCH010009976">
    <property type="protein sequence ID" value="CAG7667426.1"/>
    <property type="molecule type" value="Genomic_DNA"/>
</dbReference>
<proteinExistence type="predicted"/>
<name>A0A8J2NRJ9_9HEXA</name>
<sequence>MVTVWLEAAVVGGVWDGSVGEAEAAMVVGGGSVGGAEVAVIGGPGVVVVEVVGAADIGAEVRGTAAIGAEGGEPGVDVAEGMVLNWRWLGFVMVTGLRQLKVERQRLEQLRNLLAVLEEVSTHVPCVVGPSTAPRRRRSTCRRMRSGDATQVLKDVNMEEIYEQKFYDENLDDVTLSRVAEDDSLKDELKVVVSSTGHLIEAIGGHW</sequence>
<reference evidence="1" key="1">
    <citation type="submission" date="2021-06" db="EMBL/GenBank/DDBJ databases">
        <authorList>
            <person name="Hodson N. C."/>
            <person name="Mongue J. A."/>
            <person name="Jaron S. K."/>
        </authorList>
    </citation>
    <scope>NUCLEOTIDE SEQUENCE</scope>
</reference>
<organism evidence="1 2">
    <name type="scientific">Allacma fusca</name>
    <dbReference type="NCBI Taxonomy" id="39272"/>
    <lineage>
        <taxon>Eukaryota</taxon>
        <taxon>Metazoa</taxon>
        <taxon>Ecdysozoa</taxon>
        <taxon>Arthropoda</taxon>
        <taxon>Hexapoda</taxon>
        <taxon>Collembola</taxon>
        <taxon>Symphypleona</taxon>
        <taxon>Sminthuridae</taxon>
        <taxon>Allacma</taxon>
    </lineage>
</organism>
<keyword evidence="2" id="KW-1185">Reference proteome</keyword>
<accession>A0A8J2NRJ9</accession>